<accession>A0AB38C089</accession>
<comment type="caution">
    <text evidence="6">The sequence shown here is derived from an EMBL/GenBank/DDBJ whole genome shotgun (WGS) entry which is preliminary data.</text>
</comment>
<dbReference type="EMBL" id="FOVV01000023">
    <property type="protein sequence ID" value="SFO48832.1"/>
    <property type="molecule type" value="Genomic_DNA"/>
</dbReference>
<dbReference type="AlphaFoldDB" id="A0AB38C089"/>
<evidence type="ECO:0000259" key="5">
    <source>
        <dbReference type="PROSITE" id="PS51898"/>
    </source>
</evidence>
<dbReference type="InterPro" id="IPR002104">
    <property type="entry name" value="Integrase_catalytic"/>
</dbReference>
<protein>
    <submittedName>
        <fullName evidence="6">Phage integrase family protein</fullName>
    </submittedName>
</protein>
<dbReference type="Pfam" id="PF00589">
    <property type="entry name" value="Phage_integrase"/>
    <property type="match status" value="1"/>
</dbReference>
<dbReference type="InterPro" id="IPR011010">
    <property type="entry name" value="DNA_brk_join_enz"/>
</dbReference>
<evidence type="ECO:0000256" key="2">
    <source>
        <dbReference type="ARBA" id="ARBA00022908"/>
    </source>
</evidence>
<evidence type="ECO:0000256" key="3">
    <source>
        <dbReference type="ARBA" id="ARBA00023125"/>
    </source>
</evidence>
<dbReference type="GO" id="GO:0003677">
    <property type="term" value="F:DNA binding"/>
    <property type="evidence" value="ECO:0007669"/>
    <property type="project" value="UniProtKB-KW"/>
</dbReference>
<keyword evidence="3" id="KW-0238">DNA-binding</keyword>
<reference evidence="6 7" key="1">
    <citation type="submission" date="2016-10" db="EMBL/GenBank/DDBJ databases">
        <authorList>
            <person name="Varghese N."/>
            <person name="Submissions S."/>
        </authorList>
    </citation>
    <scope>NUCLEOTIDE SEQUENCE [LARGE SCALE GENOMIC DNA]</scope>
    <source>
        <strain evidence="6 7">BS0292</strain>
    </source>
</reference>
<dbReference type="Gene3D" id="1.10.443.10">
    <property type="entry name" value="Intergrase catalytic core"/>
    <property type="match status" value="1"/>
</dbReference>
<dbReference type="GO" id="GO:0015074">
    <property type="term" value="P:DNA integration"/>
    <property type="evidence" value="ECO:0007669"/>
    <property type="project" value="UniProtKB-KW"/>
</dbReference>
<comment type="similarity">
    <text evidence="1">Belongs to the 'phage' integrase family.</text>
</comment>
<sequence>MTDGFLVETLDHADLFHRFSATKARKKSFYRFPYIKWPNNYPCHIANLYLLHLSRKHQQISADGRRQDSKGGTIGQYASNISLLIKRCWQHGVDPYHITEKFYEDFIIELIEEPHPTRPDKPKRKDGTTINIGRECLKFLAWIGDFHGDPNFVSRKGTIKLTTEEVIRTFNNHHVVTKTTSHHAHPLPFREHTRGPIPLHNIDSMELAINLGSRSDFLKARHLALITLLQHTGARRAEIASLTLSSLRDALLMKYPMLRLVTLKRGEAFIREVPVNAIALNEVKKYIHERQKIIKQHPENNNDYLFISQTTGRPLAVESITSSILRIRKAAGIEEQACAHMFRHAFITNLFTLLIERHKFESKDDFEAALISDREFLRKVREWTGHKSIESLRDYLTKVFEGNDGIGDATESVHKTTTLALYQKKYDALYKEFKLKKVTQDEFVRKSDELMGLRDLELSRYDAKPK</sequence>
<organism evidence="6 7">
    <name type="scientific">Pseudomonas syringae</name>
    <dbReference type="NCBI Taxonomy" id="317"/>
    <lineage>
        <taxon>Bacteria</taxon>
        <taxon>Pseudomonadati</taxon>
        <taxon>Pseudomonadota</taxon>
        <taxon>Gammaproteobacteria</taxon>
        <taxon>Pseudomonadales</taxon>
        <taxon>Pseudomonadaceae</taxon>
        <taxon>Pseudomonas</taxon>
    </lineage>
</organism>
<dbReference type="SUPFAM" id="SSF56349">
    <property type="entry name" value="DNA breaking-rejoining enzymes"/>
    <property type="match status" value="1"/>
</dbReference>
<dbReference type="RefSeq" id="WP_074909807.1">
    <property type="nucleotide sequence ID" value="NZ_CP197198.1"/>
</dbReference>
<keyword evidence="4" id="KW-0233">DNA recombination</keyword>
<dbReference type="PANTHER" id="PTHR30349">
    <property type="entry name" value="PHAGE INTEGRASE-RELATED"/>
    <property type="match status" value="1"/>
</dbReference>
<evidence type="ECO:0000313" key="6">
    <source>
        <dbReference type="EMBL" id="SFO48832.1"/>
    </source>
</evidence>
<gene>
    <name evidence="6" type="ORF">SAMN05444065_1231</name>
</gene>
<evidence type="ECO:0000256" key="1">
    <source>
        <dbReference type="ARBA" id="ARBA00008857"/>
    </source>
</evidence>
<dbReference type="InterPro" id="IPR013762">
    <property type="entry name" value="Integrase-like_cat_sf"/>
</dbReference>
<dbReference type="PROSITE" id="PS51898">
    <property type="entry name" value="TYR_RECOMBINASE"/>
    <property type="match status" value="1"/>
</dbReference>
<evidence type="ECO:0000313" key="7">
    <source>
        <dbReference type="Proteomes" id="UP000183083"/>
    </source>
</evidence>
<dbReference type="CDD" id="cd00397">
    <property type="entry name" value="DNA_BRE_C"/>
    <property type="match status" value="1"/>
</dbReference>
<dbReference type="InterPro" id="IPR050090">
    <property type="entry name" value="Tyrosine_recombinase_XerCD"/>
</dbReference>
<evidence type="ECO:0000256" key="4">
    <source>
        <dbReference type="ARBA" id="ARBA00023172"/>
    </source>
</evidence>
<feature type="domain" description="Tyr recombinase" evidence="5">
    <location>
        <begin position="194"/>
        <end position="408"/>
    </location>
</feature>
<proteinExistence type="inferred from homology"/>
<dbReference type="Proteomes" id="UP000183083">
    <property type="component" value="Unassembled WGS sequence"/>
</dbReference>
<keyword evidence="2" id="KW-0229">DNA integration</keyword>
<dbReference type="GO" id="GO:0006310">
    <property type="term" value="P:DNA recombination"/>
    <property type="evidence" value="ECO:0007669"/>
    <property type="project" value="UniProtKB-KW"/>
</dbReference>
<name>A0AB38C089_PSESX</name>
<dbReference type="PANTHER" id="PTHR30349:SF41">
    <property type="entry name" value="INTEGRASE_RECOMBINASE PROTEIN MJ0367-RELATED"/>
    <property type="match status" value="1"/>
</dbReference>